<dbReference type="AlphaFoldDB" id="M7CD65"/>
<evidence type="ECO:0000313" key="2">
    <source>
        <dbReference type="EMBL" id="EMP38707.1"/>
    </source>
</evidence>
<dbReference type="Pfam" id="PF13837">
    <property type="entry name" value="Myb_DNA-bind_4"/>
    <property type="match status" value="1"/>
</dbReference>
<accession>M7CD65</accession>
<protein>
    <recommendedName>
        <fullName evidence="1">Myb/SANT-like DNA-binding domain-containing protein</fullName>
    </recommendedName>
</protein>
<organism evidence="2 3">
    <name type="scientific">Chelonia mydas</name>
    <name type="common">Green sea-turtle</name>
    <name type="synonym">Chelonia agassizi</name>
    <dbReference type="NCBI Taxonomy" id="8469"/>
    <lineage>
        <taxon>Eukaryota</taxon>
        <taxon>Metazoa</taxon>
        <taxon>Chordata</taxon>
        <taxon>Craniata</taxon>
        <taxon>Vertebrata</taxon>
        <taxon>Euteleostomi</taxon>
        <taxon>Archelosauria</taxon>
        <taxon>Testudinata</taxon>
        <taxon>Testudines</taxon>
        <taxon>Cryptodira</taxon>
        <taxon>Durocryptodira</taxon>
        <taxon>Americhelydia</taxon>
        <taxon>Chelonioidea</taxon>
        <taxon>Cheloniidae</taxon>
        <taxon>Chelonia</taxon>
    </lineage>
</organism>
<dbReference type="PANTHER" id="PTHR22666">
    <property type="entry name" value="MYB_SANT-LIKE DNA-BINDING DOMAIN-CONTAINING PROTEIN 1"/>
    <property type="match status" value="1"/>
</dbReference>
<dbReference type="InterPro" id="IPR044822">
    <property type="entry name" value="Myb_DNA-bind_4"/>
</dbReference>
<dbReference type="GO" id="GO:0045893">
    <property type="term" value="P:positive regulation of DNA-templated transcription"/>
    <property type="evidence" value="ECO:0007669"/>
    <property type="project" value="TreeGrafter"/>
</dbReference>
<reference evidence="3" key="1">
    <citation type="journal article" date="2013" name="Nat. Genet.">
        <title>The draft genomes of soft-shell turtle and green sea turtle yield insights into the development and evolution of the turtle-specific body plan.</title>
        <authorList>
            <person name="Wang Z."/>
            <person name="Pascual-Anaya J."/>
            <person name="Zadissa A."/>
            <person name="Li W."/>
            <person name="Niimura Y."/>
            <person name="Huang Z."/>
            <person name="Li C."/>
            <person name="White S."/>
            <person name="Xiong Z."/>
            <person name="Fang D."/>
            <person name="Wang B."/>
            <person name="Ming Y."/>
            <person name="Chen Y."/>
            <person name="Zheng Y."/>
            <person name="Kuraku S."/>
            <person name="Pignatelli M."/>
            <person name="Herrero J."/>
            <person name="Beal K."/>
            <person name="Nozawa M."/>
            <person name="Li Q."/>
            <person name="Wang J."/>
            <person name="Zhang H."/>
            <person name="Yu L."/>
            <person name="Shigenobu S."/>
            <person name="Wang J."/>
            <person name="Liu J."/>
            <person name="Flicek P."/>
            <person name="Searle S."/>
            <person name="Wang J."/>
            <person name="Kuratani S."/>
            <person name="Yin Y."/>
            <person name="Aken B."/>
            <person name="Zhang G."/>
            <person name="Irie N."/>
        </authorList>
    </citation>
    <scope>NUCLEOTIDE SEQUENCE [LARGE SCALE GENOMIC DNA]</scope>
</reference>
<dbReference type="Gene3D" id="1.10.10.60">
    <property type="entry name" value="Homeodomain-like"/>
    <property type="match status" value="1"/>
</dbReference>
<evidence type="ECO:0000259" key="1">
    <source>
        <dbReference type="Pfam" id="PF13837"/>
    </source>
</evidence>
<dbReference type="Proteomes" id="UP000031443">
    <property type="component" value="Unassembled WGS sequence"/>
</dbReference>
<feature type="domain" description="Myb/SANT-like DNA-binding" evidence="1">
    <location>
        <begin position="11"/>
        <end position="72"/>
    </location>
</feature>
<dbReference type="InterPro" id="IPR026095">
    <property type="entry name" value="Myb/SANT-like_DNA-bd_dom_prot"/>
</dbReference>
<dbReference type="PANTHER" id="PTHR22666:SF3">
    <property type="entry name" value="MYB_SANT-LIKE DNA-BINDING DOMAIN-CONTAINING PROTEIN 1"/>
    <property type="match status" value="1"/>
</dbReference>
<proteinExistence type="predicted"/>
<dbReference type="GO" id="GO:0016604">
    <property type="term" value="C:nuclear body"/>
    <property type="evidence" value="ECO:0007669"/>
    <property type="project" value="TreeGrafter"/>
</dbReference>
<evidence type="ECO:0000313" key="3">
    <source>
        <dbReference type="Proteomes" id="UP000031443"/>
    </source>
</evidence>
<sequence>MQSQNCKRAPAWTERGVLDLIGVWGDESMLSELRSKRQNANTFAKISKGMIDRGYNRDPQQCHMKIKELSCKCFHAPPVISVPEASTDKKVKKMHSQ</sequence>
<dbReference type="EMBL" id="KB518693">
    <property type="protein sequence ID" value="EMP38707.1"/>
    <property type="molecule type" value="Genomic_DNA"/>
</dbReference>
<gene>
    <name evidence="2" type="ORF">UY3_04026</name>
</gene>
<name>M7CD65_CHEMY</name>
<keyword evidence="3" id="KW-1185">Reference proteome</keyword>